<proteinExistence type="predicted"/>
<organism evidence="3">
    <name type="scientific">hydrocarbon metagenome</name>
    <dbReference type="NCBI Taxonomy" id="938273"/>
    <lineage>
        <taxon>unclassified sequences</taxon>
        <taxon>metagenomes</taxon>
        <taxon>ecological metagenomes</taxon>
    </lineage>
</organism>
<keyword evidence="1" id="KW-0472">Membrane</keyword>
<name>A0A0W8E9G8_9ZZZZ</name>
<sequence>MKNEKGQVLIEFVLCLIILASFIIGIIGVMTWGVASHFAQEVAHESARKYAVTYNKAEAEKLGEIYLKRWGYIFIDTSQVDVTVKAQGNKAVSSVTVKPKKSMQKLFVFTMPEINKTSEATFEHYIRNPNDYVGGVGIQ</sequence>
<keyword evidence="1" id="KW-1133">Transmembrane helix</keyword>
<dbReference type="Pfam" id="PF07811">
    <property type="entry name" value="TadE"/>
    <property type="match status" value="1"/>
</dbReference>
<protein>
    <recommendedName>
        <fullName evidence="2">TadE-like domain-containing protein</fullName>
    </recommendedName>
</protein>
<dbReference type="AlphaFoldDB" id="A0A0W8E9G8"/>
<feature type="domain" description="TadE-like" evidence="2">
    <location>
        <begin position="6"/>
        <end position="48"/>
    </location>
</feature>
<dbReference type="InterPro" id="IPR012495">
    <property type="entry name" value="TadE-like_dom"/>
</dbReference>
<accession>A0A0W8E9G8</accession>
<evidence type="ECO:0000259" key="2">
    <source>
        <dbReference type="Pfam" id="PF07811"/>
    </source>
</evidence>
<feature type="transmembrane region" description="Helical" evidence="1">
    <location>
        <begin position="12"/>
        <end position="35"/>
    </location>
</feature>
<comment type="caution">
    <text evidence="3">The sequence shown here is derived from an EMBL/GenBank/DDBJ whole genome shotgun (WGS) entry which is preliminary data.</text>
</comment>
<evidence type="ECO:0000313" key="3">
    <source>
        <dbReference type="EMBL" id="KUG05248.1"/>
    </source>
</evidence>
<dbReference type="EMBL" id="LNQE01001822">
    <property type="protein sequence ID" value="KUG05248.1"/>
    <property type="molecule type" value="Genomic_DNA"/>
</dbReference>
<gene>
    <name evidence="3" type="ORF">ASZ90_017321</name>
</gene>
<keyword evidence="1" id="KW-0812">Transmembrane</keyword>
<evidence type="ECO:0000256" key="1">
    <source>
        <dbReference type="SAM" id="Phobius"/>
    </source>
</evidence>
<reference evidence="3" key="1">
    <citation type="journal article" date="2015" name="Proc. Natl. Acad. Sci. U.S.A.">
        <title>Networks of energetic and metabolic interactions define dynamics in microbial communities.</title>
        <authorList>
            <person name="Embree M."/>
            <person name="Liu J.K."/>
            <person name="Al-Bassam M.M."/>
            <person name="Zengler K."/>
        </authorList>
    </citation>
    <scope>NUCLEOTIDE SEQUENCE</scope>
</reference>